<dbReference type="CDD" id="cd00610">
    <property type="entry name" value="OAT_like"/>
    <property type="match status" value="1"/>
</dbReference>
<dbReference type="GO" id="GO:0006526">
    <property type="term" value="P:L-arginine biosynthetic process"/>
    <property type="evidence" value="ECO:0007669"/>
    <property type="project" value="UniProtKB-UniRule"/>
</dbReference>
<evidence type="ECO:0000256" key="3">
    <source>
        <dbReference type="ARBA" id="ARBA00022679"/>
    </source>
</evidence>
<gene>
    <name evidence="5" type="primary">argD</name>
    <name evidence="6" type="ORF">IAD32_05315</name>
</gene>
<feature type="modified residue" description="N6-(pyridoxal phosphate)lysine" evidence="5">
    <location>
        <position position="252"/>
    </location>
</feature>
<protein>
    <recommendedName>
        <fullName evidence="5">Acetylornithine aminotransferase</fullName>
        <shortName evidence="5">ACOAT</shortName>
        <ecNumber evidence="5">2.6.1.11</ecNumber>
    </recommendedName>
</protein>
<dbReference type="PANTHER" id="PTHR11986">
    <property type="entry name" value="AMINOTRANSFERASE CLASS III"/>
    <property type="match status" value="1"/>
</dbReference>
<accession>A0A9D1CUZ9</accession>
<dbReference type="Proteomes" id="UP000886787">
    <property type="component" value="Unassembled WGS sequence"/>
</dbReference>
<dbReference type="InterPro" id="IPR049704">
    <property type="entry name" value="Aminotrans_3_PPA_site"/>
</dbReference>
<dbReference type="InterPro" id="IPR005814">
    <property type="entry name" value="Aminotrans_3"/>
</dbReference>
<dbReference type="InterPro" id="IPR015421">
    <property type="entry name" value="PyrdxlP-dep_Trfase_major"/>
</dbReference>
<feature type="binding site" evidence="5">
    <location>
        <begin position="223"/>
        <end position="226"/>
    </location>
    <ligand>
        <name>pyridoxal 5'-phosphate</name>
        <dbReference type="ChEBI" id="CHEBI:597326"/>
    </ligand>
</feature>
<feature type="binding site" evidence="5">
    <location>
        <begin position="105"/>
        <end position="106"/>
    </location>
    <ligand>
        <name>pyridoxal 5'-phosphate</name>
        <dbReference type="ChEBI" id="CHEBI:597326"/>
    </ligand>
</feature>
<keyword evidence="4 5" id="KW-0663">Pyridoxal phosphate</keyword>
<feature type="binding site" evidence="5">
    <location>
        <position position="281"/>
    </location>
    <ligand>
        <name>pyridoxal 5'-phosphate</name>
        <dbReference type="ChEBI" id="CHEBI:597326"/>
    </ligand>
</feature>
<dbReference type="HAMAP" id="MF_01107">
    <property type="entry name" value="ArgD_aminotrans_3"/>
    <property type="match status" value="1"/>
</dbReference>
<sequence>MNLRQIQQDEQQYVMHTYNRFNVALVSGKGAIAKDTDGREYIDFTSGIGVNCLGYSDSGWVEAVTRQAKEIQHTSNLYYSPVQTQLAKKLCTATGFDKVFFANSGAEANECAIKLARKYSFDKFGKSRTNIICLENSFHGRTITTLSATGQNVFHNYFFPFTGGFSFAKANDMHSVRASADQDTCAVMIELIQGEGGVCPLEKEFVLELYDFCRENNLLLMIDEVQTGMGRTGRLFCYENYGIQPDVVTSAKGLGGGLPIGACLCSAELSGVLDSGTHGTTYGGNPIACAGAAYVLEKVKDPAFLQQVAQKGAYIKNALLQMEQIAQVRGMGMMLGLALKKGSARQTAEKCVKNGLLVLTAKELLRLLPPLTITYEEIDRGLSILKACI</sequence>
<proteinExistence type="inferred from homology"/>
<dbReference type="NCBIfam" id="NF002325">
    <property type="entry name" value="PRK01278.1"/>
    <property type="match status" value="1"/>
</dbReference>
<keyword evidence="1 5" id="KW-0032">Aminotransferase</keyword>
<keyword evidence="3 5" id="KW-0808">Transferase</keyword>
<reference evidence="6" key="1">
    <citation type="submission" date="2020-10" db="EMBL/GenBank/DDBJ databases">
        <authorList>
            <person name="Gilroy R."/>
        </authorList>
    </citation>
    <scope>NUCLEOTIDE SEQUENCE</scope>
    <source>
        <strain evidence="6">ChiSjej1B19-3389</strain>
    </source>
</reference>
<dbReference type="PIRSF" id="PIRSF000521">
    <property type="entry name" value="Transaminase_4ab_Lys_Orn"/>
    <property type="match status" value="1"/>
</dbReference>
<dbReference type="GO" id="GO:0003992">
    <property type="term" value="F:N2-acetyl-L-ornithine:2-oxoglutarate 5-aminotransferase activity"/>
    <property type="evidence" value="ECO:0007669"/>
    <property type="project" value="UniProtKB-UniRule"/>
</dbReference>
<dbReference type="Gene3D" id="3.90.1150.10">
    <property type="entry name" value="Aspartate Aminotransferase, domain 1"/>
    <property type="match status" value="1"/>
</dbReference>
<dbReference type="InterPro" id="IPR015422">
    <property type="entry name" value="PyrdxlP-dep_Trfase_small"/>
</dbReference>
<comment type="caution">
    <text evidence="6">The sequence shown here is derived from an EMBL/GenBank/DDBJ whole genome shotgun (WGS) entry which is preliminary data.</text>
</comment>
<evidence type="ECO:0000313" key="7">
    <source>
        <dbReference type="Proteomes" id="UP000886787"/>
    </source>
</evidence>
<dbReference type="SUPFAM" id="SSF53383">
    <property type="entry name" value="PLP-dependent transferases"/>
    <property type="match status" value="1"/>
</dbReference>
<dbReference type="GO" id="GO:0005737">
    <property type="term" value="C:cytoplasm"/>
    <property type="evidence" value="ECO:0007669"/>
    <property type="project" value="UniProtKB-SubCell"/>
</dbReference>
<organism evidence="6 7">
    <name type="scientific">Candidatus Scatavimonas merdigallinarum</name>
    <dbReference type="NCBI Taxonomy" id="2840914"/>
    <lineage>
        <taxon>Bacteria</taxon>
        <taxon>Bacillati</taxon>
        <taxon>Bacillota</taxon>
        <taxon>Clostridia</taxon>
        <taxon>Eubacteriales</taxon>
        <taxon>Oscillospiraceae</taxon>
        <taxon>Oscillospiraceae incertae sedis</taxon>
        <taxon>Candidatus Scatavimonas</taxon>
    </lineage>
</organism>
<dbReference type="Gene3D" id="3.40.640.10">
    <property type="entry name" value="Type I PLP-dependent aspartate aminotransferase-like (Major domain)"/>
    <property type="match status" value="1"/>
</dbReference>
<evidence type="ECO:0000313" key="6">
    <source>
        <dbReference type="EMBL" id="HIQ80689.1"/>
    </source>
</evidence>
<dbReference type="InterPro" id="IPR004636">
    <property type="entry name" value="AcOrn/SuccOrn_fam"/>
</dbReference>
<feature type="binding site" evidence="5">
    <location>
        <position position="138"/>
    </location>
    <ligand>
        <name>pyridoxal 5'-phosphate</name>
        <dbReference type="ChEBI" id="CHEBI:597326"/>
    </ligand>
</feature>
<comment type="miscellaneous">
    <text evidence="5">May also have succinyldiaminopimelate aminotransferase activity, thus carrying out the corresponding step in lysine biosynthesis.</text>
</comment>
<reference evidence="6" key="2">
    <citation type="journal article" date="2021" name="PeerJ">
        <title>Extensive microbial diversity within the chicken gut microbiome revealed by metagenomics and culture.</title>
        <authorList>
            <person name="Gilroy R."/>
            <person name="Ravi A."/>
            <person name="Getino M."/>
            <person name="Pursley I."/>
            <person name="Horton D.L."/>
            <person name="Alikhan N.F."/>
            <person name="Baker D."/>
            <person name="Gharbi K."/>
            <person name="Hall N."/>
            <person name="Watson M."/>
            <person name="Adriaenssens E.M."/>
            <person name="Foster-Nyarko E."/>
            <person name="Jarju S."/>
            <person name="Secka A."/>
            <person name="Antonio M."/>
            <person name="Oren A."/>
            <person name="Chaudhuri R.R."/>
            <person name="La Ragione R."/>
            <person name="Hildebrand F."/>
            <person name="Pallen M.J."/>
        </authorList>
    </citation>
    <scope>NUCLEOTIDE SEQUENCE</scope>
    <source>
        <strain evidence="6">ChiSjej1B19-3389</strain>
    </source>
</reference>
<dbReference type="EC" id="2.6.1.11" evidence="5"/>
<dbReference type="FunFam" id="3.40.640.10:FF:000004">
    <property type="entry name" value="Acetylornithine aminotransferase"/>
    <property type="match status" value="1"/>
</dbReference>
<comment type="catalytic activity">
    <reaction evidence="5">
        <text>N(2)-acetyl-L-ornithine + 2-oxoglutarate = N-acetyl-L-glutamate 5-semialdehyde + L-glutamate</text>
        <dbReference type="Rhea" id="RHEA:18049"/>
        <dbReference type="ChEBI" id="CHEBI:16810"/>
        <dbReference type="ChEBI" id="CHEBI:29123"/>
        <dbReference type="ChEBI" id="CHEBI:29985"/>
        <dbReference type="ChEBI" id="CHEBI:57805"/>
        <dbReference type="EC" id="2.6.1.11"/>
    </reaction>
</comment>
<evidence type="ECO:0000256" key="1">
    <source>
        <dbReference type="ARBA" id="ARBA00022576"/>
    </source>
</evidence>
<comment type="similarity">
    <text evidence="5">Belongs to the class-III pyridoxal-phosphate-dependent aminotransferase family. ArgD subfamily.</text>
</comment>
<keyword evidence="5" id="KW-0963">Cytoplasm</keyword>
<name>A0A9D1CUZ9_9FIRM</name>
<dbReference type="NCBIfam" id="TIGR00707">
    <property type="entry name" value="argD"/>
    <property type="match status" value="1"/>
</dbReference>
<dbReference type="EMBL" id="DVFW01000026">
    <property type="protein sequence ID" value="HIQ80689.1"/>
    <property type="molecule type" value="Genomic_DNA"/>
</dbReference>
<evidence type="ECO:0000256" key="2">
    <source>
        <dbReference type="ARBA" id="ARBA00022605"/>
    </source>
</evidence>
<dbReference type="InterPro" id="IPR015424">
    <property type="entry name" value="PyrdxlP-dep_Trfase"/>
</dbReference>
<dbReference type="AlphaFoldDB" id="A0A9D1CUZ9"/>
<dbReference type="GO" id="GO:0042802">
    <property type="term" value="F:identical protein binding"/>
    <property type="evidence" value="ECO:0007669"/>
    <property type="project" value="TreeGrafter"/>
</dbReference>
<keyword evidence="5" id="KW-0055">Arginine biosynthesis</keyword>
<comment type="pathway">
    <text evidence="5">Amino-acid biosynthesis; L-arginine biosynthesis; N(2)-acetyl-L-ornithine from L-glutamate: step 4/4.</text>
</comment>
<feature type="binding site" evidence="5">
    <location>
        <position position="280"/>
    </location>
    <ligand>
        <name>N(2)-acetyl-L-ornithine</name>
        <dbReference type="ChEBI" id="CHEBI:57805"/>
    </ligand>
</feature>
<dbReference type="Pfam" id="PF00202">
    <property type="entry name" value="Aminotran_3"/>
    <property type="match status" value="1"/>
</dbReference>
<dbReference type="GO" id="GO:0030170">
    <property type="term" value="F:pyridoxal phosphate binding"/>
    <property type="evidence" value="ECO:0007669"/>
    <property type="project" value="InterPro"/>
</dbReference>
<keyword evidence="2 5" id="KW-0028">Amino-acid biosynthesis</keyword>
<feature type="binding site" evidence="5">
    <location>
        <position position="141"/>
    </location>
    <ligand>
        <name>N(2)-acetyl-L-ornithine</name>
        <dbReference type="ChEBI" id="CHEBI:57805"/>
    </ligand>
</feature>
<comment type="cofactor">
    <cofactor evidence="5">
        <name>pyridoxal 5'-phosphate</name>
        <dbReference type="ChEBI" id="CHEBI:597326"/>
    </cofactor>
    <text evidence="5">Binds 1 pyridoxal phosphate per subunit.</text>
</comment>
<comment type="subcellular location">
    <subcellularLocation>
        <location evidence="5">Cytoplasm</location>
    </subcellularLocation>
</comment>
<dbReference type="PROSITE" id="PS00600">
    <property type="entry name" value="AA_TRANSFER_CLASS_3"/>
    <property type="match status" value="1"/>
</dbReference>
<dbReference type="PANTHER" id="PTHR11986:SF79">
    <property type="entry name" value="ACETYLORNITHINE AMINOTRANSFERASE, MITOCHONDRIAL"/>
    <property type="match status" value="1"/>
</dbReference>
<evidence type="ECO:0000256" key="5">
    <source>
        <dbReference type="HAMAP-Rule" id="MF_01107"/>
    </source>
</evidence>
<evidence type="ECO:0000256" key="4">
    <source>
        <dbReference type="ARBA" id="ARBA00022898"/>
    </source>
</evidence>
<comment type="subunit">
    <text evidence="5">Homodimer.</text>
</comment>
<dbReference type="InterPro" id="IPR050103">
    <property type="entry name" value="Class-III_PLP-dep_AT"/>
</dbReference>